<evidence type="ECO:0000256" key="7">
    <source>
        <dbReference type="RuleBase" id="RU363059"/>
    </source>
</evidence>
<dbReference type="EMBL" id="HE650825">
    <property type="protein sequence ID" value="CCF58491.1"/>
    <property type="molecule type" value="Genomic_DNA"/>
</dbReference>
<feature type="region of interest" description="Disordered" evidence="8">
    <location>
        <begin position="1"/>
        <end position="22"/>
    </location>
</feature>
<comment type="subcellular location">
    <subcellularLocation>
        <location evidence="1 7">Endoplasmic reticulum membrane</location>
        <topology evidence="1 7">Multi-pass membrane protein</topology>
    </subcellularLocation>
</comment>
<feature type="compositionally biased region" description="Low complexity" evidence="8">
    <location>
        <begin position="12"/>
        <end position="22"/>
    </location>
</feature>
<dbReference type="RefSeq" id="XP_003957626.1">
    <property type="nucleotide sequence ID" value="XM_003957577.1"/>
</dbReference>
<comment type="function">
    <text evidence="7">May be involved in the degradation of misfolded endoplasmic reticulum (ER) luminal proteins.</text>
</comment>
<dbReference type="GO" id="GO:0005789">
    <property type="term" value="C:endoplasmic reticulum membrane"/>
    <property type="evidence" value="ECO:0007669"/>
    <property type="project" value="UniProtKB-SubCell"/>
</dbReference>
<evidence type="ECO:0000256" key="3">
    <source>
        <dbReference type="ARBA" id="ARBA00022692"/>
    </source>
</evidence>
<dbReference type="InterPro" id="IPR007599">
    <property type="entry name" value="DER1"/>
</dbReference>
<feature type="compositionally biased region" description="Low complexity" evidence="8">
    <location>
        <begin position="306"/>
        <end position="324"/>
    </location>
</feature>
<dbReference type="SUPFAM" id="SSF144091">
    <property type="entry name" value="Rhomboid-like"/>
    <property type="match status" value="1"/>
</dbReference>
<feature type="transmembrane region" description="Helical" evidence="7">
    <location>
        <begin position="74"/>
        <end position="93"/>
    </location>
</feature>
<dbReference type="GO" id="GO:1904152">
    <property type="term" value="P:regulation of retrograde protein transport, ER to cytosol"/>
    <property type="evidence" value="ECO:0007669"/>
    <property type="project" value="EnsemblFungi"/>
</dbReference>
<proteinExistence type="inferred from homology"/>
<dbReference type="InterPro" id="IPR035952">
    <property type="entry name" value="Rhomboid-like_sf"/>
</dbReference>
<comment type="similarity">
    <text evidence="2 7">Belongs to the derlin family.</text>
</comment>
<dbReference type="GO" id="GO:0036503">
    <property type="term" value="P:ERAD pathway"/>
    <property type="evidence" value="ECO:0007669"/>
    <property type="project" value="EnsemblFungi"/>
</dbReference>
<evidence type="ECO:0000256" key="8">
    <source>
        <dbReference type="SAM" id="MobiDB-lite"/>
    </source>
</evidence>
<reference evidence="9 10" key="1">
    <citation type="journal article" date="2011" name="Proc. Natl. Acad. Sci. U.S.A.">
        <title>Evolutionary erosion of yeast sex chromosomes by mating-type switching accidents.</title>
        <authorList>
            <person name="Gordon J.L."/>
            <person name="Armisen D."/>
            <person name="Proux-Wera E."/>
            <person name="Oheigeartaigh S.S."/>
            <person name="Byrne K.P."/>
            <person name="Wolfe K.H."/>
        </authorList>
    </citation>
    <scope>NUCLEOTIDE SEQUENCE [LARGE SCALE GENOMIC DNA]</scope>
    <source>
        <strain evidence="10">ATCC 22294 / BCRC 22015 / CBS 2517 / CECT 1963 / NBRC 1671 / NRRL Y-8276</strain>
    </source>
</reference>
<name>H2AVU1_KAZAF</name>
<protein>
    <recommendedName>
        <fullName evidence="7">Derlin</fullName>
    </recommendedName>
</protein>
<evidence type="ECO:0000256" key="1">
    <source>
        <dbReference type="ARBA" id="ARBA00004477"/>
    </source>
</evidence>
<evidence type="ECO:0000256" key="5">
    <source>
        <dbReference type="ARBA" id="ARBA00022989"/>
    </source>
</evidence>
<dbReference type="AlphaFoldDB" id="H2AVU1"/>
<keyword evidence="3 7" id="KW-0812">Transmembrane</keyword>
<feature type="transmembrane region" description="Helical" evidence="7">
    <location>
        <begin position="40"/>
        <end position="62"/>
    </location>
</feature>
<dbReference type="InParanoid" id="H2AVU1"/>
<feature type="region of interest" description="Disordered" evidence="8">
    <location>
        <begin position="281"/>
        <end position="335"/>
    </location>
</feature>
<dbReference type="FunCoup" id="H2AVU1">
    <property type="interactions" value="537"/>
</dbReference>
<accession>H2AVU1</accession>
<dbReference type="GO" id="GO:0030968">
    <property type="term" value="P:endoplasmic reticulum unfolded protein response"/>
    <property type="evidence" value="ECO:0007669"/>
    <property type="project" value="EnsemblFungi"/>
</dbReference>
<evidence type="ECO:0000313" key="10">
    <source>
        <dbReference type="Proteomes" id="UP000005220"/>
    </source>
</evidence>
<evidence type="ECO:0000256" key="4">
    <source>
        <dbReference type="ARBA" id="ARBA00022824"/>
    </source>
</evidence>
<feature type="compositionally biased region" description="Polar residues" evidence="8">
    <location>
        <begin position="1"/>
        <end position="11"/>
    </location>
</feature>
<dbReference type="Pfam" id="PF04511">
    <property type="entry name" value="DER1"/>
    <property type="match status" value="1"/>
</dbReference>
<dbReference type="GeneID" id="13883307"/>
<keyword evidence="10" id="KW-1185">Reference proteome</keyword>
<dbReference type="PANTHER" id="PTHR11009">
    <property type="entry name" value="DER1-LIKE PROTEIN, DERLIN"/>
    <property type="match status" value="1"/>
</dbReference>
<dbReference type="KEGG" id="kaf:KAFR_0E03390"/>
<evidence type="ECO:0000313" key="9">
    <source>
        <dbReference type="EMBL" id="CCF58491.1"/>
    </source>
</evidence>
<dbReference type="GO" id="GO:0044183">
    <property type="term" value="F:protein folding chaperone"/>
    <property type="evidence" value="ECO:0007669"/>
    <property type="project" value="EnsemblFungi"/>
</dbReference>
<dbReference type="OrthoDB" id="19102at2759"/>
<evidence type="ECO:0000256" key="6">
    <source>
        <dbReference type="ARBA" id="ARBA00023136"/>
    </source>
</evidence>
<feature type="transmembrane region" description="Helical" evidence="7">
    <location>
        <begin position="122"/>
        <end position="140"/>
    </location>
</feature>
<dbReference type="STRING" id="1071382.H2AVU1"/>
<feature type="transmembrane region" description="Helical" evidence="7">
    <location>
        <begin position="147"/>
        <end position="164"/>
    </location>
</feature>
<dbReference type="eggNOG" id="KOG0858">
    <property type="taxonomic scope" value="Eukaryota"/>
</dbReference>
<organism evidence="9 10">
    <name type="scientific">Kazachstania africana (strain ATCC 22294 / BCRC 22015 / CBS 2517 / CECT 1963 / NBRC 1671 / NRRL Y-8276)</name>
    <name type="common">Yeast</name>
    <name type="synonym">Kluyveromyces africanus</name>
    <dbReference type="NCBI Taxonomy" id="1071382"/>
    <lineage>
        <taxon>Eukaryota</taxon>
        <taxon>Fungi</taxon>
        <taxon>Dikarya</taxon>
        <taxon>Ascomycota</taxon>
        <taxon>Saccharomycotina</taxon>
        <taxon>Saccharomycetes</taxon>
        <taxon>Saccharomycetales</taxon>
        <taxon>Saccharomycetaceae</taxon>
        <taxon>Kazachstania</taxon>
    </lineage>
</organism>
<keyword evidence="5 7" id="KW-1133">Transmembrane helix</keyword>
<dbReference type="Proteomes" id="UP000005220">
    <property type="component" value="Chromosome 5"/>
</dbReference>
<gene>
    <name evidence="9" type="primary">KAFR0E03390</name>
    <name evidence="9" type="ORF">KAFR_0E03390</name>
</gene>
<keyword evidence="6 7" id="KW-0472">Membrane</keyword>
<evidence type="ECO:0000256" key="2">
    <source>
        <dbReference type="ARBA" id="ARBA00008917"/>
    </source>
</evidence>
<sequence>MTNRNIHTLNGSARSNRSSSSNDATISDIWFSVPPVTRTLVLMLGTVTSLAALQLVQMGYLVFQWNETFRHFQFWRIITACMVLPLQAMPALFEIYNITTRSLELERQHFMISSVHDPSIDYAFYLLFSILSFTNMATFFEGRNMPMILTSALSSCITFTWAVDNRNNKVLFYGVIPVYGKFFPLIQLVISFIFGEGFMNSLVGICTGYLFVCLDTRTFGPLWGYIFKKEPLYGIMPCGKLSSPSWFKYTYETLFLSIKPEETAAPTTSSKNAFLSKFTGQGQKLGGKKTPVTRAGRLVREDTPNDSGSSTGTDATTDSTTTGSFRGKGQRVGTK</sequence>
<feature type="transmembrane region" description="Helical" evidence="7">
    <location>
        <begin position="170"/>
        <end position="194"/>
    </location>
</feature>
<dbReference type="HOGENOM" id="CLU_059047_0_0_1"/>
<keyword evidence="4 7" id="KW-0256">Endoplasmic reticulum</keyword>